<keyword evidence="3" id="KW-1185">Reference proteome</keyword>
<name>A0ABT9A0A9_9SPHN</name>
<organism evidence="2 3">
    <name type="scientific">Sphingomonas immobilis</name>
    <dbReference type="NCBI Taxonomy" id="3063997"/>
    <lineage>
        <taxon>Bacteria</taxon>
        <taxon>Pseudomonadati</taxon>
        <taxon>Pseudomonadota</taxon>
        <taxon>Alphaproteobacteria</taxon>
        <taxon>Sphingomonadales</taxon>
        <taxon>Sphingomonadaceae</taxon>
        <taxon>Sphingomonas</taxon>
    </lineage>
</organism>
<gene>
    <name evidence="2" type="ORF">Q5H94_13095</name>
</gene>
<proteinExistence type="predicted"/>
<comment type="caution">
    <text evidence="2">The sequence shown here is derived from an EMBL/GenBank/DDBJ whole genome shotgun (WGS) entry which is preliminary data.</text>
</comment>
<keyword evidence="1" id="KW-0812">Transmembrane</keyword>
<reference evidence="2" key="1">
    <citation type="submission" date="2023-07" db="EMBL/GenBank/DDBJ databases">
        <authorList>
            <person name="Kim M.K."/>
        </authorList>
    </citation>
    <scope>NUCLEOTIDE SEQUENCE</scope>
    <source>
        <strain evidence="2">CA1-15</strain>
    </source>
</reference>
<sequence>MCLVVAAYFGVTNHAFEIRGCRTEDYPEIGFLIVALPIASAAFVLALKSIPSGRPSGARFKQVAYVASLLLTALCAIGMVAVLVEPGIATCANKS</sequence>
<keyword evidence="1" id="KW-1133">Transmembrane helix</keyword>
<dbReference type="EMBL" id="JAUQSZ010000008">
    <property type="protein sequence ID" value="MDO7843265.1"/>
    <property type="molecule type" value="Genomic_DNA"/>
</dbReference>
<evidence type="ECO:0000313" key="3">
    <source>
        <dbReference type="Proteomes" id="UP001176468"/>
    </source>
</evidence>
<accession>A0ABT9A0A9</accession>
<evidence type="ECO:0000313" key="2">
    <source>
        <dbReference type="EMBL" id="MDO7843265.1"/>
    </source>
</evidence>
<dbReference type="RefSeq" id="WP_304561717.1">
    <property type="nucleotide sequence ID" value="NZ_JAUQSZ010000008.1"/>
</dbReference>
<feature type="transmembrane region" description="Helical" evidence="1">
    <location>
        <begin position="63"/>
        <end position="84"/>
    </location>
</feature>
<evidence type="ECO:0000256" key="1">
    <source>
        <dbReference type="SAM" id="Phobius"/>
    </source>
</evidence>
<dbReference type="Proteomes" id="UP001176468">
    <property type="component" value="Unassembled WGS sequence"/>
</dbReference>
<feature type="transmembrane region" description="Helical" evidence="1">
    <location>
        <begin position="29"/>
        <end position="51"/>
    </location>
</feature>
<protein>
    <submittedName>
        <fullName evidence="2">Uncharacterized protein</fullName>
    </submittedName>
</protein>
<keyword evidence="1" id="KW-0472">Membrane</keyword>